<comment type="caution">
    <text evidence="1">The sequence shown here is derived from an EMBL/GenBank/DDBJ whole genome shotgun (WGS) entry which is preliminary data.</text>
</comment>
<reference evidence="1" key="1">
    <citation type="journal article" date="2015" name="Nature">
        <title>Complex archaea that bridge the gap between prokaryotes and eukaryotes.</title>
        <authorList>
            <person name="Spang A."/>
            <person name="Saw J.H."/>
            <person name="Jorgensen S.L."/>
            <person name="Zaremba-Niedzwiedzka K."/>
            <person name="Martijn J."/>
            <person name="Lind A.E."/>
            <person name="van Eijk R."/>
            <person name="Schleper C."/>
            <person name="Guy L."/>
            <person name="Ettema T.J."/>
        </authorList>
    </citation>
    <scope>NUCLEOTIDE SEQUENCE</scope>
</reference>
<protein>
    <submittedName>
        <fullName evidence="1">Uncharacterized protein</fullName>
    </submittedName>
</protein>
<sequence length="571" mass="61891">MNEELQRIIAGMVSAGESEDNIRLVIENFQPTEPAAERPEVTKGGLSSFLAGAKNLATSQVPAMALDFSTAMERAGTKFTDFVYGGIGGEMAERRKTRSMLESLETTKIAKTSQKFKEKGAEQLKGVASQLSDIYDIKTGEFKPKNIGSFIGYSIGNTAPQLILTYLSGGSSAMMMGIGEAGGGQLDAFKEQGYTTEDVFLNNKDKSLEGLAEGIAIGMLDRLGMQKVFGVGGVPVRGLKDVILRGLTGAGAELVTESTQEVIGGVGGAVATRDWDYVENLIKSPEFWYDRVLTAGASALFGAGATSTATAGIQGVLAKGEKTKVKTVLNELGVDVDKIVSDDTKKQITTKDTELNEVLKETKEISEELPTTPEIEELVQPLEEDIAAFLSDEKEIETTAKVVELEKEKKGLEKILYKTEQERLKEIGKTKKVEEKTATRIAKAMDIAKEKEGTKPRTVKKASQADIGKVQDATLKINKEDEAETALIPAVLGYLEGSTVSDPFTNIQHPERREDIEKLRKSNPELYEETQKGRLRVGNIRRSLQPLATEGLLSDVPASIRTKAATLLEEI</sequence>
<feature type="non-terminal residue" evidence="1">
    <location>
        <position position="571"/>
    </location>
</feature>
<dbReference type="AlphaFoldDB" id="A0A0F9TD98"/>
<name>A0A0F9TD98_9ZZZZ</name>
<organism evidence="1">
    <name type="scientific">marine sediment metagenome</name>
    <dbReference type="NCBI Taxonomy" id="412755"/>
    <lineage>
        <taxon>unclassified sequences</taxon>
        <taxon>metagenomes</taxon>
        <taxon>ecological metagenomes</taxon>
    </lineage>
</organism>
<dbReference type="EMBL" id="LAZR01001303">
    <property type="protein sequence ID" value="KKN46961.1"/>
    <property type="molecule type" value="Genomic_DNA"/>
</dbReference>
<evidence type="ECO:0000313" key="1">
    <source>
        <dbReference type="EMBL" id="KKN46961.1"/>
    </source>
</evidence>
<gene>
    <name evidence="1" type="ORF">LCGC14_0667850</name>
</gene>
<accession>A0A0F9TD98</accession>
<proteinExistence type="predicted"/>